<keyword evidence="3" id="KW-1185">Reference proteome</keyword>
<reference evidence="2" key="1">
    <citation type="submission" date="2020-01" db="EMBL/GenBank/DDBJ databases">
        <authorList>
            <consortium name="DOE Joint Genome Institute"/>
            <person name="Haridas S."/>
            <person name="Albert R."/>
            <person name="Binder M."/>
            <person name="Bloem J."/>
            <person name="Labutti K."/>
            <person name="Salamov A."/>
            <person name="Andreopoulos B."/>
            <person name="Baker S.E."/>
            <person name="Barry K."/>
            <person name="Bills G."/>
            <person name="Bluhm B.H."/>
            <person name="Cannon C."/>
            <person name="Castanera R."/>
            <person name="Culley D.E."/>
            <person name="Daum C."/>
            <person name="Ezra D."/>
            <person name="Gonzalez J.B."/>
            <person name="Henrissat B."/>
            <person name="Kuo A."/>
            <person name="Liang C."/>
            <person name="Lipzen A."/>
            <person name="Lutzoni F."/>
            <person name="Magnuson J."/>
            <person name="Mondo S."/>
            <person name="Nolan M."/>
            <person name="Ohm R."/>
            <person name="Pangilinan J."/>
            <person name="Park H.-J."/>
            <person name="Ramirez L."/>
            <person name="Alfaro M."/>
            <person name="Sun H."/>
            <person name="Tritt A."/>
            <person name="Yoshinaga Y."/>
            <person name="Zwiers L.-H."/>
            <person name="Turgeon B.G."/>
            <person name="Goodwin S.B."/>
            <person name="Spatafora J.W."/>
            <person name="Crous P.W."/>
            <person name="Grigoriev I.V."/>
        </authorList>
    </citation>
    <scope>NUCLEOTIDE SEQUENCE</scope>
    <source>
        <strain evidence="2">P77</strain>
    </source>
</reference>
<dbReference type="Proteomes" id="UP000800040">
    <property type="component" value="Unassembled WGS sequence"/>
</dbReference>
<organism evidence="2 3">
    <name type="scientific">Decorospora gaudefroyi</name>
    <dbReference type="NCBI Taxonomy" id="184978"/>
    <lineage>
        <taxon>Eukaryota</taxon>
        <taxon>Fungi</taxon>
        <taxon>Dikarya</taxon>
        <taxon>Ascomycota</taxon>
        <taxon>Pezizomycotina</taxon>
        <taxon>Dothideomycetes</taxon>
        <taxon>Pleosporomycetidae</taxon>
        <taxon>Pleosporales</taxon>
        <taxon>Pleosporineae</taxon>
        <taxon>Pleosporaceae</taxon>
        <taxon>Decorospora</taxon>
    </lineage>
</organism>
<dbReference type="PANTHER" id="PTHR43142:SF5">
    <property type="entry name" value="CARBOXYLIC ESTER HYDROLASE"/>
    <property type="match status" value="1"/>
</dbReference>
<evidence type="ECO:0000313" key="3">
    <source>
        <dbReference type="Proteomes" id="UP000800040"/>
    </source>
</evidence>
<feature type="domain" description="Carboxylesterase type B" evidence="1">
    <location>
        <begin position="25"/>
        <end position="484"/>
    </location>
</feature>
<dbReference type="OrthoDB" id="3200163at2759"/>
<name>A0A6A5K6S5_9PLEO</name>
<dbReference type="EMBL" id="ML975328">
    <property type="protein sequence ID" value="KAF1832948.1"/>
    <property type="molecule type" value="Genomic_DNA"/>
</dbReference>
<protein>
    <submittedName>
        <fullName evidence="2">Para-nitrobenzyl esterase</fullName>
    </submittedName>
</protein>
<evidence type="ECO:0000313" key="2">
    <source>
        <dbReference type="EMBL" id="KAF1832948.1"/>
    </source>
</evidence>
<dbReference type="InterPro" id="IPR029058">
    <property type="entry name" value="AB_hydrolase_fold"/>
</dbReference>
<sequence>MMQASKYVMEHSTLRRTLSGKPSASTVQFRNLKYASIPARYKESIPNDDLQAGTEGVVDATQFGPSCPQLRGAQAWDLTLTGNVDLPCESGQGPTEKMDEFECLHLNVTVPKAIPNAEPRGRGGLPVFVWVHGGGLSMGSNSWPQYDLRRFVERSIQIGQPIIAVSVNYRLNIFGFLASEEIGGGGNLGYKDQVLAFRWIKKHIAGFGGDPSNVTAAGESAGAISLSTLLCADVGNEALFQRVVIMSGEATLRKSRNRLWHQKMYEDQSTYLKLESNDLESRKRALLDTDAEELAQKLPLAQHFAAKVDGQWLKRDVTLATLMDSRTPEHKPYWCQEFVIGDTAHDGLVLKARVLDHPEVLTRLKKACKTHLSPSETHQLLAAYNLLESQSKEEESDGLRALVSELRFYLPVLAAYNGWKACSPPKRTSRYHFHVPNPIDGPAKGFASHELDVAYLFQNYNDHFDENNREIARVMTDHFVKFVNGKGWVEEGKLVVFGRDGVVEVDEKEYDRVYRDGRGSVLEKIDAQKLWNLAEMWQGVRPEENEDLDSSGESKL</sequence>
<dbReference type="SUPFAM" id="SSF53474">
    <property type="entry name" value="alpha/beta-Hydrolases"/>
    <property type="match status" value="1"/>
</dbReference>
<accession>A0A6A5K6S5</accession>
<gene>
    <name evidence="2" type="ORF">BDW02DRAFT_553675</name>
</gene>
<dbReference type="InterPro" id="IPR002018">
    <property type="entry name" value="CarbesteraseB"/>
</dbReference>
<evidence type="ECO:0000259" key="1">
    <source>
        <dbReference type="Pfam" id="PF00135"/>
    </source>
</evidence>
<dbReference type="Gene3D" id="3.40.50.1820">
    <property type="entry name" value="alpha/beta hydrolase"/>
    <property type="match status" value="1"/>
</dbReference>
<dbReference type="AlphaFoldDB" id="A0A6A5K6S5"/>
<dbReference type="PANTHER" id="PTHR43142">
    <property type="entry name" value="CARBOXYLIC ESTER HYDROLASE"/>
    <property type="match status" value="1"/>
</dbReference>
<proteinExistence type="predicted"/>
<dbReference type="Pfam" id="PF00135">
    <property type="entry name" value="COesterase"/>
    <property type="match status" value="1"/>
</dbReference>